<organism evidence="5 6">
    <name type="scientific">Marivirga aurantiaca</name>
    <dbReference type="NCBI Taxonomy" id="2802615"/>
    <lineage>
        <taxon>Bacteria</taxon>
        <taxon>Pseudomonadati</taxon>
        <taxon>Bacteroidota</taxon>
        <taxon>Cytophagia</taxon>
        <taxon>Cytophagales</taxon>
        <taxon>Marivirgaceae</taxon>
        <taxon>Marivirga</taxon>
    </lineage>
</organism>
<feature type="domain" description="PKD/Chitinase" evidence="4">
    <location>
        <begin position="470"/>
        <end position="558"/>
    </location>
</feature>
<accession>A0A934X089</accession>
<dbReference type="Pfam" id="PF13585">
    <property type="entry name" value="CHU_C"/>
    <property type="match status" value="1"/>
</dbReference>
<feature type="domain" description="PKD/Chitinase" evidence="4">
    <location>
        <begin position="1226"/>
        <end position="1314"/>
    </location>
</feature>
<feature type="domain" description="Fibronectin type-III" evidence="3">
    <location>
        <begin position="1218"/>
        <end position="1302"/>
    </location>
</feature>
<feature type="domain" description="Fibronectin type-III" evidence="3">
    <location>
        <begin position="292"/>
        <end position="451"/>
    </location>
</feature>
<sequence length="1878" mass="200772">MQHALNYLFNKNSGTSSTKYFIFFFIFFAVSYHAASQQTAKRDVDGRGYLEYLPPGYNDNTELYPVIIFLHGHGERGDGSPGALEEVKKNGPPKLIKNGHTMCFEYNGTEECFIVLSPQQSTNRHGWLGYEVMPFVNNALSTYRIDPNRIYLTGLSMGGQGTWQAAYSPENNPNVFAALSPIAGRGDYDDACIIAENETPVWAFHGSNDNAIGLSSGERPINGMIACGADPAPIFTIYDGVGHAGTWDRAYKPDNSLHTPNLYQWFLAQNLENAPTMPPTVNAGTDQEITLPENSVELQATANDNDGSISTILWTRTSGPNNPTSSDLDQLNLQLDDLIQGVYIYVITVIDDDGLSASDEVKITVLPEPANAPPDVDAGSSQNITLPENSVSLHGQVSDPDGNIESTLWEQVDGPNSAVIDSPNDLSTLISGMEEGNYTFSLTAVDDDGEEVSDNVSITVQPEPANDPPSADAGDDQEVTLPDNSITLVGSGTDSDGTVESYLWKQTSGPTTATTTDLSLAELTITELVQGAYVFKLTVTDNDGDTDSDHVTINVLPAPPNDPPVADAGSDVTITLPENSVELVGSGSDADGEIVDYTWAQESGPGTADFYSPNQPETPVSGLEEGLYVFSLSVTDNDGDSDIDNVQVTVLPAPPNEPPTVNAGNDQLITLPTNMVELTATASDSDGEIVEILWKQSTGPSTATIDDPNNTSILVTDMEEGIYQFTVVVKDNDGAEESDQVEVTVFPKQNEPPLADAGGNINITLPVDSTILMGSATDSDGEIDSFLWTQITGPSTATIAHANNKETKVSDLVEGVYRFRFTVTDDKGAEDTDQMTLRVLPEPANIPPTADAGEDVYLTLPEDSTVLTGQGTDSDGTIVGYRWELISGSIAELGDLNGQELEVSGLVEDVYIFNLTVEDDRGATGTDQVRIFVNTPNLPPIVNAGEDMTITLPTNSVGLSGTSSDPDGEISYTLWEQVDGPNTSDISDPLALDVTIDNLVEGTYIFILYAEDNEGLNETDEIRITVNPEPPNNPPNVNAGQDLQLVLPVDEVVLNGNVNDSDGSIVTYDWTQLSGPNTLTAENIDSLKVTYSGFEEGTYTIRLIATDDDGAQGSDDVRIVVMHAPGNQLPIADAGSNVEIILPDNTTQLNGNAFDVDGSIASYHWTQRSGPNSAGIVSPNESSTELNNLTEGIYTFRLSVEDNEGGSAFDQINVRVKPEPANQPPTVTAGSNKVIRQPTSSTTLSATAQDSDGTVENVLWTQISGSGDATLTNAETLNLGIDGLIVGTYIFRITVIDDDGVSNYDQANIQVLEALANQSPIVDAGPNQSITEPKNKVSLLGSTEDSDGTIISHSWEQISGPNTATISHPENLETEISGLQIGTYVFELKAIDDQGLEGFDQVNIRVNPQNPNQPPEADAGENIVLVLPDNTATLSAMASDPDGNIQSVEWSQEFGPVTANLSGINETELEVSGLVAGFYVFRFSIIDNEGATDFDDVSVTVNEATPTSPPIVNAGADQTIVLPHPSVKLVGEATNIDGTIEEIRWEQLSGPSETVIASENTFETEVSGFEPGTYVFRLVVLNSEGLQNFDLVNILANENQMPFAFAGNDTTMVFPVEHFVAVGQGLDNDGSIESVEWSQVSGPSDALLNTPNENKTSVGELVIGNYQFVFKVTDDKGGEATDILNVEVVTYAGNQPPEADAGEDIIVELPNKSAILSGSGEDPDGEIENTQWTLIEGSDIMLSKQGKDEILVEGLELGGYVFQLSVTDNGGLMAYDSVRITVVPSSGESSLTVSMTKLFTPNGDGVNDLWESNALNEMGPCSIQIFNRLGVKVFANKTYENNWNGTDSNGVALDEGAYFYILSCDNGFQRKGGVRIKK</sequence>
<dbReference type="SMART" id="SM00060">
    <property type="entry name" value="FN3"/>
    <property type="match status" value="10"/>
</dbReference>
<feature type="region of interest" description="Disordered" evidence="1">
    <location>
        <begin position="460"/>
        <end position="493"/>
    </location>
</feature>
<feature type="domain" description="PKD/Chitinase" evidence="4">
    <location>
        <begin position="1698"/>
        <end position="1785"/>
    </location>
</feature>
<dbReference type="InterPro" id="IPR029058">
    <property type="entry name" value="AB_hydrolase_fold"/>
</dbReference>
<dbReference type="GO" id="GO:0016020">
    <property type="term" value="C:membrane"/>
    <property type="evidence" value="ECO:0007669"/>
    <property type="project" value="TreeGrafter"/>
</dbReference>
<name>A0A934X089_9BACT</name>
<keyword evidence="2" id="KW-1133">Transmembrane helix</keyword>
<feature type="domain" description="PKD/Chitinase" evidence="4">
    <location>
        <begin position="375"/>
        <end position="463"/>
    </location>
</feature>
<feature type="domain" description="PKD/Chitinase" evidence="4">
    <location>
        <begin position="1416"/>
        <end position="1504"/>
    </location>
</feature>
<keyword evidence="2" id="KW-0472">Membrane</keyword>
<dbReference type="Gene3D" id="3.40.50.1820">
    <property type="entry name" value="alpha/beta hydrolase"/>
    <property type="match status" value="1"/>
</dbReference>
<feature type="domain" description="PKD/Chitinase" evidence="4">
    <location>
        <begin position="941"/>
        <end position="1029"/>
    </location>
</feature>
<feature type="compositionally biased region" description="Polar residues" evidence="1">
    <location>
        <begin position="482"/>
        <end position="493"/>
    </location>
</feature>
<proteinExistence type="predicted"/>
<feature type="domain" description="Fibronectin type-III" evidence="3">
    <location>
        <begin position="672"/>
        <end position="738"/>
    </location>
</feature>
<feature type="domain" description="Fibronectin type-III" evidence="3">
    <location>
        <begin position="1122"/>
        <end position="1207"/>
    </location>
</feature>
<gene>
    <name evidence="5" type="ORF">JKA74_15795</name>
</gene>
<dbReference type="SMART" id="SM00089">
    <property type="entry name" value="PKD"/>
    <property type="match status" value="14"/>
</dbReference>
<dbReference type="InterPro" id="IPR003961">
    <property type="entry name" value="FN3_dom"/>
</dbReference>
<dbReference type="Gene3D" id="2.60.40.10">
    <property type="entry name" value="Immunoglobulins"/>
    <property type="match status" value="16"/>
</dbReference>
<feature type="domain" description="Fibronectin type-III" evidence="3">
    <location>
        <begin position="1503"/>
        <end position="1587"/>
    </location>
</feature>
<feature type="domain" description="Fibronectin type-III" evidence="3">
    <location>
        <begin position="840"/>
        <end position="924"/>
    </location>
</feature>
<feature type="domain" description="PKD/Chitinase" evidence="4">
    <location>
        <begin position="849"/>
        <end position="936"/>
    </location>
</feature>
<dbReference type="NCBIfam" id="TIGR04131">
    <property type="entry name" value="Bac_Flav_CTERM"/>
    <property type="match status" value="1"/>
</dbReference>
<feature type="domain" description="PKD/Chitinase" evidence="4">
    <location>
        <begin position="280"/>
        <end position="368"/>
    </location>
</feature>
<keyword evidence="6" id="KW-1185">Reference proteome</keyword>
<dbReference type="Pfam" id="PF22352">
    <property type="entry name" value="K319L-like_PKD"/>
    <property type="match status" value="16"/>
</dbReference>
<evidence type="ECO:0000313" key="6">
    <source>
        <dbReference type="Proteomes" id="UP000611723"/>
    </source>
</evidence>
<dbReference type="RefSeq" id="WP_201432189.1">
    <property type="nucleotide sequence ID" value="NZ_JAEQBW010000008.1"/>
</dbReference>
<feature type="domain" description="PKD/Chitinase" evidence="4">
    <location>
        <begin position="565"/>
        <end position="653"/>
    </location>
</feature>
<feature type="domain" description="PKD/Chitinase" evidence="4">
    <location>
        <begin position="1131"/>
        <end position="1219"/>
    </location>
</feature>
<dbReference type="InterPro" id="IPR029865">
    <property type="entry name" value="KIAA0319-like"/>
</dbReference>
<dbReference type="PANTHER" id="PTHR46182:SF2">
    <property type="entry name" value="FI19480P1"/>
    <property type="match status" value="1"/>
</dbReference>
<dbReference type="CDD" id="cd00146">
    <property type="entry name" value="PKD"/>
    <property type="match status" value="2"/>
</dbReference>
<comment type="caution">
    <text evidence="5">The sequence shown here is derived from an EMBL/GenBank/DDBJ whole genome shotgun (WGS) entry which is preliminary data.</text>
</comment>
<dbReference type="Proteomes" id="UP000611723">
    <property type="component" value="Unassembled WGS sequence"/>
</dbReference>
<dbReference type="InterPro" id="IPR013783">
    <property type="entry name" value="Ig-like_fold"/>
</dbReference>
<evidence type="ECO:0000259" key="4">
    <source>
        <dbReference type="SMART" id="SM00089"/>
    </source>
</evidence>
<dbReference type="PANTHER" id="PTHR46182">
    <property type="entry name" value="FI19480P1"/>
    <property type="match status" value="1"/>
</dbReference>
<evidence type="ECO:0000259" key="3">
    <source>
        <dbReference type="SMART" id="SM00060"/>
    </source>
</evidence>
<evidence type="ECO:0000313" key="5">
    <source>
        <dbReference type="EMBL" id="MBK6266508.1"/>
    </source>
</evidence>
<feature type="domain" description="PKD/Chitinase" evidence="4">
    <location>
        <begin position="664"/>
        <end position="748"/>
    </location>
</feature>
<dbReference type="SUPFAM" id="SSF49299">
    <property type="entry name" value="PKD domain"/>
    <property type="match status" value="14"/>
</dbReference>
<feature type="domain" description="Fibronectin type-III" evidence="3">
    <location>
        <begin position="557"/>
        <end position="641"/>
    </location>
</feature>
<feature type="transmembrane region" description="Helical" evidence="2">
    <location>
        <begin position="20"/>
        <end position="35"/>
    </location>
</feature>
<feature type="domain" description="Fibronectin type-III" evidence="3">
    <location>
        <begin position="933"/>
        <end position="1017"/>
    </location>
</feature>
<feature type="domain" description="PKD/Chitinase" evidence="4">
    <location>
        <begin position="1321"/>
        <end position="1409"/>
    </location>
</feature>
<feature type="domain" description="PKD/Chitinase" evidence="4">
    <location>
        <begin position="754"/>
        <end position="842"/>
    </location>
</feature>
<evidence type="ECO:0000256" key="1">
    <source>
        <dbReference type="SAM" id="MobiDB-lite"/>
    </source>
</evidence>
<feature type="domain" description="Fibronectin type-III" evidence="3">
    <location>
        <begin position="1028"/>
        <end position="1112"/>
    </location>
</feature>
<feature type="domain" description="PKD/Chitinase" evidence="4">
    <location>
        <begin position="1036"/>
        <end position="1124"/>
    </location>
</feature>
<dbReference type="EMBL" id="JAEQBW010000008">
    <property type="protein sequence ID" value="MBK6266508.1"/>
    <property type="molecule type" value="Genomic_DNA"/>
</dbReference>
<dbReference type="SUPFAM" id="SSF53474">
    <property type="entry name" value="alpha/beta-Hydrolases"/>
    <property type="match status" value="1"/>
</dbReference>
<keyword evidence="2" id="KW-0812">Transmembrane</keyword>
<dbReference type="GO" id="GO:0031410">
    <property type="term" value="C:cytoplasmic vesicle"/>
    <property type="evidence" value="ECO:0007669"/>
    <property type="project" value="TreeGrafter"/>
</dbReference>
<protein>
    <submittedName>
        <fullName evidence="5">Gliding motility-associated C-terminal domain-containing protein</fullName>
    </submittedName>
</protein>
<dbReference type="InterPro" id="IPR022409">
    <property type="entry name" value="PKD/Chitinase_dom"/>
</dbReference>
<feature type="domain" description="Fibronectin type-III" evidence="3">
    <location>
        <begin position="462"/>
        <end position="546"/>
    </location>
</feature>
<dbReference type="InterPro" id="IPR035986">
    <property type="entry name" value="PKD_dom_sf"/>
</dbReference>
<dbReference type="InterPro" id="IPR026341">
    <property type="entry name" value="T9SS_type_B"/>
</dbReference>
<reference evidence="5" key="1">
    <citation type="submission" date="2021-01" db="EMBL/GenBank/DDBJ databases">
        <title>Marivirga aurantiaca sp. nov., isolated from intertidal surface sediments.</title>
        <authorList>
            <person name="Zhang M."/>
        </authorList>
    </citation>
    <scope>NUCLEOTIDE SEQUENCE</scope>
    <source>
        <strain evidence="5">S37H4</strain>
    </source>
</reference>
<evidence type="ECO:0000256" key="2">
    <source>
        <dbReference type="SAM" id="Phobius"/>
    </source>
</evidence>